<dbReference type="Pfam" id="PF01323">
    <property type="entry name" value="DSBA"/>
    <property type="match status" value="1"/>
</dbReference>
<reference evidence="2 3" key="1">
    <citation type="submission" date="2023-11" db="EMBL/GenBank/DDBJ databases">
        <title>Peredibacter starrii A3.12.</title>
        <authorList>
            <person name="Mitchell R.J."/>
        </authorList>
    </citation>
    <scope>NUCLEOTIDE SEQUENCE [LARGE SCALE GENOMIC DNA]</scope>
    <source>
        <strain evidence="2 3">A3.12</strain>
    </source>
</reference>
<dbReference type="InterPro" id="IPR001853">
    <property type="entry name" value="DSBA-like_thioredoxin_dom"/>
</dbReference>
<dbReference type="KEGG" id="psti:SOO65_08880"/>
<sequence length="211" mass="24132">MIQIEVWSDINCPFCYIGKRHLEAALEKFSDKGDVVVEWKSFELDPMANPPKGANHHELLAKKYNKDVAWAKEMDKNLTDMARKSGLDFHMEKQVPANSFNAHRLIHLAKQNHLQDQMKERLLKAKFTEGKDIGDTEVLKLLGIELGLDQKELDELFSGNRFVTDVREDEEIATELGIRGVPFFVFNKKYGVSGAQPVEVFSEILDKVNNE</sequence>
<dbReference type="PANTHER" id="PTHR13887:SF41">
    <property type="entry name" value="THIOREDOXIN SUPERFAMILY PROTEIN"/>
    <property type="match status" value="1"/>
</dbReference>
<dbReference type="InterPro" id="IPR036249">
    <property type="entry name" value="Thioredoxin-like_sf"/>
</dbReference>
<feature type="domain" description="DSBA-like thioredoxin" evidence="1">
    <location>
        <begin position="3"/>
        <end position="205"/>
    </location>
</feature>
<dbReference type="GO" id="GO:0016491">
    <property type="term" value="F:oxidoreductase activity"/>
    <property type="evidence" value="ECO:0007669"/>
    <property type="project" value="InterPro"/>
</dbReference>
<keyword evidence="3" id="KW-1185">Reference proteome</keyword>
<name>A0AAX4HUD9_9BACT</name>
<dbReference type="EMBL" id="CP139487">
    <property type="protein sequence ID" value="WPU66862.1"/>
    <property type="molecule type" value="Genomic_DNA"/>
</dbReference>
<dbReference type="CDD" id="cd03024">
    <property type="entry name" value="DsbA_FrnE"/>
    <property type="match status" value="1"/>
</dbReference>
<organism evidence="2 3">
    <name type="scientific">Peredibacter starrii</name>
    <dbReference type="NCBI Taxonomy" id="28202"/>
    <lineage>
        <taxon>Bacteria</taxon>
        <taxon>Pseudomonadati</taxon>
        <taxon>Bdellovibrionota</taxon>
        <taxon>Bacteriovoracia</taxon>
        <taxon>Bacteriovoracales</taxon>
        <taxon>Bacteriovoracaceae</taxon>
        <taxon>Peredibacter</taxon>
    </lineage>
</organism>
<evidence type="ECO:0000313" key="3">
    <source>
        <dbReference type="Proteomes" id="UP001324634"/>
    </source>
</evidence>
<dbReference type="RefSeq" id="WP_321399491.1">
    <property type="nucleotide sequence ID" value="NZ_CP139487.1"/>
</dbReference>
<evidence type="ECO:0000259" key="1">
    <source>
        <dbReference type="Pfam" id="PF01323"/>
    </source>
</evidence>
<evidence type="ECO:0000313" key="2">
    <source>
        <dbReference type="EMBL" id="WPU66862.1"/>
    </source>
</evidence>
<dbReference type="SUPFAM" id="SSF52833">
    <property type="entry name" value="Thioredoxin-like"/>
    <property type="match status" value="1"/>
</dbReference>
<accession>A0AAX4HUD9</accession>
<protein>
    <submittedName>
        <fullName evidence="2">DsbA family oxidoreductase</fullName>
    </submittedName>
</protein>
<proteinExistence type="predicted"/>
<gene>
    <name evidence="2" type="ORF">SOO65_08880</name>
</gene>
<dbReference type="AlphaFoldDB" id="A0AAX4HUD9"/>
<dbReference type="PANTHER" id="PTHR13887">
    <property type="entry name" value="GLUTATHIONE S-TRANSFERASE KAPPA"/>
    <property type="match status" value="1"/>
</dbReference>
<dbReference type="Gene3D" id="3.40.30.10">
    <property type="entry name" value="Glutaredoxin"/>
    <property type="match status" value="1"/>
</dbReference>
<dbReference type="Proteomes" id="UP001324634">
    <property type="component" value="Chromosome"/>
</dbReference>